<dbReference type="InterPro" id="IPR015946">
    <property type="entry name" value="KH_dom-like_a/b"/>
</dbReference>
<evidence type="ECO:0000256" key="1">
    <source>
        <dbReference type="ARBA" id="ARBA00010761"/>
    </source>
</evidence>
<dbReference type="SMART" id="SM00322">
    <property type="entry name" value="KH"/>
    <property type="match status" value="1"/>
</dbReference>
<dbReference type="PANTHER" id="PTHR11760:SF19">
    <property type="entry name" value="SMALL RIBOSOMAL SUBUNIT PROTEIN US3C"/>
    <property type="match status" value="1"/>
</dbReference>
<feature type="domain" description="KH type-2" evidence="9">
    <location>
        <begin position="39"/>
        <end position="107"/>
    </location>
</feature>
<dbReference type="HAMAP" id="MF_01309_B">
    <property type="entry name" value="Ribosomal_uS3_B"/>
    <property type="match status" value="1"/>
</dbReference>
<dbReference type="EMBL" id="DUTP01000006">
    <property type="protein sequence ID" value="HHX99732.1"/>
    <property type="molecule type" value="Genomic_DNA"/>
</dbReference>
<dbReference type="GO" id="GO:0022627">
    <property type="term" value="C:cytosolic small ribosomal subunit"/>
    <property type="evidence" value="ECO:0007669"/>
    <property type="project" value="TreeGrafter"/>
</dbReference>
<evidence type="ECO:0000256" key="7">
    <source>
        <dbReference type="ARBA" id="ARBA00035257"/>
    </source>
</evidence>
<dbReference type="InterPro" id="IPR036419">
    <property type="entry name" value="Ribosomal_S3_C_sf"/>
</dbReference>
<dbReference type="Proteomes" id="UP000576550">
    <property type="component" value="Unassembled WGS sequence"/>
</dbReference>
<proteinExistence type="inferred from homology"/>
<sequence>MGRKVHPKAIRIGINKEWDSAWYAHKTKYPQILAQDLKIKKMIHKSMKDAGIDRIRIRRSANKIDVLVYVARPGVAIGRGGEGIDLLQKELKRITKSEIELKIKEIRKADLSAKIVARTIADGIERRQPSKLLVASAIEKIMAAGAKGTKIWISGRINNASQARTVKAGSGSVPAQTLRADVDYAFEAAQTMDAGLMGVKVWIYRGGEDDNTSENEE</sequence>
<accession>A0A832QI09</accession>
<dbReference type="Pfam" id="PF00189">
    <property type="entry name" value="Ribosomal_S3_C"/>
    <property type="match status" value="1"/>
</dbReference>
<evidence type="ECO:0000256" key="8">
    <source>
        <dbReference type="HAMAP-Rule" id="MF_01309"/>
    </source>
</evidence>
<reference evidence="10 11" key="1">
    <citation type="journal article" date="2020" name="Biotechnol. Biofuels">
        <title>New insights from the biogas microbiome by comprehensive genome-resolved metagenomics of nearly 1600 species originating from multiple anaerobic digesters.</title>
        <authorList>
            <person name="Campanaro S."/>
            <person name="Treu L."/>
            <person name="Rodriguez-R L.M."/>
            <person name="Kovalovszki A."/>
            <person name="Ziels R.M."/>
            <person name="Maus I."/>
            <person name="Zhu X."/>
            <person name="Kougias P.G."/>
            <person name="Basile A."/>
            <person name="Luo G."/>
            <person name="Schluter A."/>
            <person name="Konstantinidis K.T."/>
            <person name="Angelidaki I."/>
        </authorList>
    </citation>
    <scope>NUCLEOTIDE SEQUENCE [LARGE SCALE GENOMIC DNA]</scope>
    <source>
        <strain evidence="10">AS05jafATM_89</strain>
    </source>
</reference>
<dbReference type="PROSITE" id="PS50823">
    <property type="entry name" value="KH_TYPE_2"/>
    <property type="match status" value="1"/>
</dbReference>
<dbReference type="NCBIfam" id="TIGR01009">
    <property type="entry name" value="rpsC_bact"/>
    <property type="match status" value="1"/>
</dbReference>
<name>A0A832QI09_9BACT</name>
<keyword evidence="4 8" id="KW-0689">Ribosomal protein</keyword>
<evidence type="ECO:0000256" key="4">
    <source>
        <dbReference type="ARBA" id="ARBA00022980"/>
    </source>
</evidence>
<dbReference type="Pfam" id="PF07650">
    <property type="entry name" value="KH_2"/>
    <property type="match status" value="1"/>
</dbReference>
<dbReference type="InterPro" id="IPR009019">
    <property type="entry name" value="KH_sf_prok-type"/>
</dbReference>
<comment type="function">
    <text evidence="6 8">Binds the lower part of the 30S subunit head. Binds mRNA in the 70S ribosome, positioning it for translation.</text>
</comment>
<dbReference type="GO" id="GO:0019843">
    <property type="term" value="F:rRNA binding"/>
    <property type="evidence" value="ECO:0007669"/>
    <property type="project" value="UniProtKB-UniRule"/>
</dbReference>
<dbReference type="GO" id="GO:0003729">
    <property type="term" value="F:mRNA binding"/>
    <property type="evidence" value="ECO:0007669"/>
    <property type="project" value="UniProtKB-UniRule"/>
</dbReference>
<organism evidence="10 11">
    <name type="scientific">Candidatus Dojkabacteria bacterium</name>
    <dbReference type="NCBI Taxonomy" id="2099670"/>
    <lineage>
        <taxon>Bacteria</taxon>
        <taxon>Candidatus Dojkabacteria</taxon>
    </lineage>
</organism>
<keyword evidence="2 8" id="KW-0699">rRNA-binding</keyword>
<dbReference type="Gene3D" id="3.30.300.20">
    <property type="match status" value="1"/>
</dbReference>
<comment type="similarity">
    <text evidence="1 8">Belongs to the universal ribosomal protein uS3 family.</text>
</comment>
<dbReference type="SUPFAM" id="SSF54821">
    <property type="entry name" value="Ribosomal protein S3 C-terminal domain"/>
    <property type="match status" value="1"/>
</dbReference>
<keyword evidence="3 8" id="KW-0694">RNA-binding</keyword>
<dbReference type="AlphaFoldDB" id="A0A832QI09"/>
<evidence type="ECO:0000256" key="3">
    <source>
        <dbReference type="ARBA" id="ARBA00022884"/>
    </source>
</evidence>
<dbReference type="PANTHER" id="PTHR11760">
    <property type="entry name" value="30S/40S RIBOSOMAL PROTEIN S3"/>
    <property type="match status" value="1"/>
</dbReference>
<evidence type="ECO:0000256" key="5">
    <source>
        <dbReference type="ARBA" id="ARBA00023274"/>
    </source>
</evidence>
<dbReference type="CDD" id="cd02412">
    <property type="entry name" value="KH-II_30S_S3"/>
    <property type="match status" value="1"/>
</dbReference>
<evidence type="ECO:0000313" key="10">
    <source>
        <dbReference type="EMBL" id="HHX99732.1"/>
    </source>
</evidence>
<comment type="caution">
    <text evidence="10">The sequence shown here is derived from an EMBL/GenBank/DDBJ whole genome shotgun (WGS) entry which is preliminary data.</text>
</comment>
<protein>
    <recommendedName>
        <fullName evidence="7 8">Small ribosomal subunit protein uS3</fullName>
    </recommendedName>
</protein>
<dbReference type="InterPro" id="IPR004044">
    <property type="entry name" value="KH_dom_type_2"/>
</dbReference>
<dbReference type="SUPFAM" id="SSF54814">
    <property type="entry name" value="Prokaryotic type KH domain (KH-domain type II)"/>
    <property type="match status" value="1"/>
</dbReference>
<evidence type="ECO:0000259" key="9">
    <source>
        <dbReference type="PROSITE" id="PS50823"/>
    </source>
</evidence>
<keyword evidence="5 8" id="KW-0687">Ribonucleoprotein</keyword>
<dbReference type="Gene3D" id="3.30.1140.32">
    <property type="entry name" value="Ribosomal protein S3, C-terminal domain"/>
    <property type="match status" value="1"/>
</dbReference>
<dbReference type="GO" id="GO:0003735">
    <property type="term" value="F:structural constituent of ribosome"/>
    <property type="evidence" value="ECO:0007669"/>
    <property type="project" value="InterPro"/>
</dbReference>
<dbReference type="InterPro" id="IPR057258">
    <property type="entry name" value="Ribosomal_uS3"/>
</dbReference>
<dbReference type="InterPro" id="IPR005704">
    <property type="entry name" value="Ribosomal_uS3_bac-typ"/>
</dbReference>
<evidence type="ECO:0000256" key="2">
    <source>
        <dbReference type="ARBA" id="ARBA00022730"/>
    </source>
</evidence>
<gene>
    <name evidence="8 10" type="primary">rpsC</name>
    <name evidence="10" type="ORF">GX533_03620</name>
</gene>
<comment type="subunit">
    <text evidence="8">Part of the 30S ribosomal subunit. Forms a tight complex with proteins S10 and S14.</text>
</comment>
<evidence type="ECO:0000256" key="6">
    <source>
        <dbReference type="ARBA" id="ARBA00024998"/>
    </source>
</evidence>
<dbReference type="GO" id="GO:0006412">
    <property type="term" value="P:translation"/>
    <property type="evidence" value="ECO:0007669"/>
    <property type="project" value="UniProtKB-UniRule"/>
</dbReference>
<dbReference type="InterPro" id="IPR004087">
    <property type="entry name" value="KH_dom"/>
</dbReference>
<evidence type="ECO:0000313" key="11">
    <source>
        <dbReference type="Proteomes" id="UP000576550"/>
    </source>
</evidence>
<dbReference type="FunFam" id="3.30.300.20:FF:000001">
    <property type="entry name" value="30S ribosomal protein S3"/>
    <property type="match status" value="1"/>
</dbReference>
<dbReference type="InterPro" id="IPR001351">
    <property type="entry name" value="Ribosomal_uS3_C"/>
</dbReference>